<dbReference type="Proteomes" id="UP000220527">
    <property type="component" value="Unassembled WGS sequence"/>
</dbReference>
<gene>
    <name evidence="3" type="ORF">CJ255_06030</name>
</gene>
<dbReference type="SUPFAM" id="SSF63825">
    <property type="entry name" value="YWTD domain"/>
    <property type="match status" value="1"/>
</dbReference>
<keyword evidence="2" id="KW-0812">Transmembrane</keyword>
<dbReference type="RefSeq" id="WP_097643192.1">
    <property type="nucleotide sequence ID" value="NZ_NQWI01000018.1"/>
</dbReference>
<reference evidence="4" key="1">
    <citation type="submission" date="2017-08" db="EMBL/GenBank/DDBJ databases">
        <authorList>
            <person name="Grouzdev D.S."/>
            <person name="Gaisin V.A."/>
            <person name="Rysina M.S."/>
            <person name="Gorlenko V.M."/>
        </authorList>
    </citation>
    <scope>NUCLEOTIDE SEQUENCE [LARGE SCALE GENOMIC DNA]</scope>
    <source>
        <strain evidence="4">Kir15-3F</strain>
    </source>
</reference>
<organism evidence="3 4">
    <name type="scientific">Candidatus Viridilinea mediisalina</name>
    <dbReference type="NCBI Taxonomy" id="2024553"/>
    <lineage>
        <taxon>Bacteria</taxon>
        <taxon>Bacillati</taxon>
        <taxon>Chloroflexota</taxon>
        <taxon>Chloroflexia</taxon>
        <taxon>Chloroflexales</taxon>
        <taxon>Chloroflexineae</taxon>
        <taxon>Oscillochloridaceae</taxon>
        <taxon>Candidatus Viridilinea</taxon>
    </lineage>
</organism>
<keyword evidence="4" id="KW-1185">Reference proteome</keyword>
<evidence type="ECO:0008006" key="5">
    <source>
        <dbReference type="Google" id="ProtNLM"/>
    </source>
</evidence>
<keyword evidence="2" id="KW-0472">Membrane</keyword>
<feature type="region of interest" description="Disordered" evidence="1">
    <location>
        <begin position="278"/>
        <end position="318"/>
    </location>
</feature>
<name>A0A2A6RLY8_9CHLR</name>
<evidence type="ECO:0000256" key="1">
    <source>
        <dbReference type="SAM" id="MobiDB-lite"/>
    </source>
</evidence>
<accession>A0A2A6RLY8</accession>
<dbReference type="EMBL" id="NQWI01000018">
    <property type="protein sequence ID" value="PDW03911.1"/>
    <property type="molecule type" value="Genomic_DNA"/>
</dbReference>
<dbReference type="SUPFAM" id="SSF81606">
    <property type="entry name" value="PP2C-like"/>
    <property type="match status" value="1"/>
</dbReference>
<evidence type="ECO:0000256" key="2">
    <source>
        <dbReference type="SAM" id="Phobius"/>
    </source>
</evidence>
<feature type="transmembrane region" description="Helical" evidence="2">
    <location>
        <begin position="440"/>
        <end position="458"/>
    </location>
</feature>
<evidence type="ECO:0000313" key="3">
    <source>
        <dbReference type="EMBL" id="PDW03911.1"/>
    </source>
</evidence>
<proteinExistence type="predicted"/>
<comment type="caution">
    <text evidence="3">The sequence shown here is derived from an EMBL/GenBank/DDBJ whole genome shotgun (WGS) entry which is preliminary data.</text>
</comment>
<evidence type="ECO:0000313" key="4">
    <source>
        <dbReference type="Proteomes" id="UP000220527"/>
    </source>
</evidence>
<dbReference type="OrthoDB" id="135066at2"/>
<feature type="compositionally biased region" description="Pro residues" evidence="1">
    <location>
        <begin position="296"/>
        <end position="313"/>
    </location>
</feature>
<keyword evidence="2" id="KW-1133">Transmembrane helix</keyword>
<protein>
    <recommendedName>
        <fullName evidence="5">PPM-type phosphatase domain-containing protein</fullName>
    </recommendedName>
</protein>
<dbReference type="Gene3D" id="3.60.40.10">
    <property type="entry name" value="PPM-type phosphatase domain"/>
    <property type="match status" value="1"/>
</dbReference>
<dbReference type="InterPro" id="IPR036457">
    <property type="entry name" value="PPM-type-like_dom_sf"/>
</dbReference>
<sequence length="850" mass="94476">MQRVETLTAQLALVEGTYEEQSDLIKLVEADALDATMRRKGQLYLLVEAHHTGPQALAACHIVRRVIFQGFYSDSSYSVTSSLRAAIRLANKALYEHNFKLPDEQRVFVGLSCAILRDTDLFLAQVPPTQAYLLAEGRLRALPTHPSWDPAHVSIAPFVRSGALGASLFIEPELYRCSMNSGAGMLLCTSSFAPLLGRIELDHALRQGDPAVVMERLRQAATAHELGEAHALSMTVTAVRKQALRLPRGAGRATSEPAERAGWLQRLGSAVLRVVRPQLDEPQPEPTAPDSLRQLPPQPTLSPKPIPRPPPIDLGPGIDEHYAQMRRKDYDTAPVRHENLPPSAFLGEDLAPGALKQPIDLGDPIALTPGRPYRPRYEYKPLIDMTWGERLSLPFRRTVLGIEERWRARRVRNSLPPQSPMLRGQGLTYRRLRAPIPWQLLLGLVVTVIVLIFYGIMLTQANEQQLAIEYFEVAEQRLAQVREAPNDAEAMESLELASQAIDEVRSSPTVNDTNPALWLRYQDLQREYERALAAVQRLNFLDNPVVLATHPLETGQFIDLVVPPQLVGVTDTLVIENMNHIYAVDADTRNGRLYRIPREGGQAQPYLTPGQGVGTAVVGSVRAALWRIDQVIAIDQAPNGFGYYFQSGGNWNYSKLGASEIWFPRDRLDVEEYMGNLYIWGAQPNEVLRFRSGFYGDPPDYWLDPASIAGIDLSTVVDMAVDGSIYLLRSNGTILIFSQGQLVAEVTPEALNPPINLVRGFSVTGVGPDDGYFFLVDTLNGRIIQVEKTSGRVIQQVKTRPNSSVHFDALTSLVVDTSNPRPILYVVNGNQIIRAELPDLPRPFRENDEG</sequence>
<dbReference type="AlphaFoldDB" id="A0A2A6RLY8"/>